<gene>
    <name evidence="1" type="ORF">EVAR_44373_1</name>
</gene>
<protein>
    <submittedName>
        <fullName evidence="1">Uncharacterized protein</fullName>
    </submittedName>
</protein>
<organism evidence="1 2">
    <name type="scientific">Eumeta variegata</name>
    <name type="common">Bagworm moth</name>
    <name type="synonym">Eumeta japonica</name>
    <dbReference type="NCBI Taxonomy" id="151549"/>
    <lineage>
        <taxon>Eukaryota</taxon>
        <taxon>Metazoa</taxon>
        <taxon>Ecdysozoa</taxon>
        <taxon>Arthropoda</taxon>
        <taxon>Hexapoda</taxon>
        <taxon>Insecta</taxon>
        <taxon>Pterygota</taxon>
        <taxon>Neoptera</taxon>
        <taxon>Endopterygota</taxon>
        <taxon>Lepidoptera</taxon>
        <taxon>Glossata</taxon>
        <taxon>Ditrysia</taxon>
        <taxon>Tineoidea</taxon>
        <taxon>Psychidae</taxon>
        <taxon>Oiketicinae</taxon>
        <taxon>Eumeta</taxon>
    </lineage>
</organism>
<reference evidence="1 2" key="1">
    <citation type="journal article" date="2019" name="Commun. Biol.">
        <title>The bagworm genome reveals a unique fibroin gene that provides high tensile strength.</title>
        <authorList>
            <person name="Kono N."/>
            <person name="Nakamura H."/>
            <person name="Ohtoshi R."/>
            <person name="Tomita M."/>
            <person name="Numata K."/>
            <person name="Arakawa K."/>
        </authorList>
    </citation>
    <scope>NUCLEOTIDE SEQUENCE [LARGE SCALE GENOMIC DNA]</scope>
</reference>
<dbReference type="EMBL" id="BGZK01000753">
    <property type="protein sequence ID" value="GBP59133.1"/>
    <property type="molecule type" value="Genomic_DNA"/>
</dbReference>
<evidence type="ECO:0000313" key="1">
    <source>
        <dbReference type="EMBL" id="GBP59133.1"/>
    </source>
</evidence>
<sequence>MVPQMEKRNPYRKDSIFPFEVIVVYKNERYRWPCNPVVHAVGVADKKLVVFHQKHTSGGAARARRPALMEFSSPHLEIKRNLIQQCADGLIDFVCRAAGRGEMNKENWIVVILAVSEMICAKVSGDREKCIFGIIKFFYVFVSV</sequence>
<comment type="caution">
    <text evidence="1">The sequence shown here is derived from an EMBL/GenBank/DDBJ whole genome shotgun (WGS) entry which is preliminary data.</text>
</comment>
<keyword evidence="2" id="KW-1185">Reference proteome</keyword>
<evidence type="ECO:0000313" key="2">
    <source>
        <dbReference type="Proteomes" id="UP000299102"/>
    </source>
</evidence>
<accession>A0A4C1X7I7</accession>
<proteinExistence type="predicted"/>
<dbReference type="AlphaFoldDB" id="A0A4C1X7I7"/>
<name>A0A4C1X7I7_EUMVA</name>
<dbReference type="Proteomes" id="UP000299102">
    <property type="component" value="Unassembled WGS sequence"/>
</dbReference>